<protein>
    <submittedName>
        <fullName evidence="1">Glycosyl transferase</fullName>
    </submittedName>
</protein>
<sequence>MELYRAVGFIVVISMRILYGVQGTGNGHLTRARTLTPALRKAGIEIDFLFSGRKREDYFDMEAFGDFDCRRGLTFKVRNGEIDTLQTLLANNAPRLVADIHSLDLSAYDLVLSDFEPVTAWAARLQSKTCISLSHQCAFDFAVPKVRGYFPSRLLMKYFAPANIRLGFHYYHFNQPILPPLIRYQTSNEFRLNKILVYMGFEDLEDVIRFLKPFKDYEFVIFAKVDSRQNHGHISVNPISQTEFHEHLKDAGGVISNAGFALSSECLAMGKKLLVKPLSGQFEQLSNGLALQSLERATVTAELDQNILMDWLLLGPHKAIPYPDIAPAVAKWLIHDSEHNIQKLSQSIWTDVDFPYDYDDDFGSCLVPRMLY</sequence>
<dbReference type="NCBIfam" id="TIGR00661">
    <property type="entry name" value="MJ1255"/>
    <property type="match status" value="1"/>
</dbReference>
<gene>
    <name evidence="1" type="ORF">EVA69_06360</name>
</gene>
<organism evidence="1 2">
    <name type="scientific">OM182 bacterium</name>
    <dbReference type="NCBI Taxonomy" id="2510334"/>
    <lineage>
        <taxon>Bacteria</taxon>
        <taxon>Pseudomonadati</taxon>
        <taxon>Pseudomonadota</taxon>
        <taxon>Gammaproteobacteria</taxon>
        <taxon>OMG group</taxon>
        <taxon>OM182 clade</taxon>
    </lineage>
</organism>
<comment type="caution">
    <text evidence="1">The sequence shown here is derived from an EMBL/GenBank/DDBJ whole genome shotgun (WGS) entry which is preliminary data.</text>
</comment>
<dbReference type="AlphaFoldDB" id="A0A520RUQ9"/>
<dbReference type="Proteomes" id="UP000320404">
    <property type="component" value="Unassembled WGS sequence"/>
</dbReference>
<name>A0A520RUQ9_9GAMM</name>
<evidence type="ECO:0000313" key="2">
    <source>
        <dbReference type="Proteomes" id="UP000320404"/>
    </source>
</evidence>
<dbReference type="Pfam" id="PF13528">
    <property type="entry name" value="Glyco_trans_1_3"/>
    <property type="match status" value="1"/>
</dbReference>
<dbReference type="EMBL" id="SHAH01000114">
    <property type="protein sequence ID" value="RZO73935.1"/>
    <property type="molecule type" value="Genomic_DNA"/>
</dbReference>
<dbReference type="SUPFAM" id="SSF53756">
    <property type="entry name" value="UDP-Glycosyltransferase/glycogen phosphorylase"/>
    <property type="match status" value="1"/>
</dbReference>
<keyword evidence="1" id="KW-0808">Transferase</keyword>
<dbReference type="GO" id="GO:0016740">
    <property type="term" value="F:transferase activity"/>
    <property type="evidence" value="ECO:0007669"/>
    <property type="project" value="UniProtKB-KW"/>
</dbReference>
<dbReference type="Gene3D" id="3.40.50.2000">
    <property type="entry name" value="Glycogen Phosphorylase B"/>
    <property type="match status" value="1"/>
</dbReference>
<evidence type="ECO:0000313" key="1">
    <source>
        <dbReference type="EMBL" id="RZO73935.1"/>
    </source>
</evidence>
<proteinExistence type="predicted"/>
<dbReference type="InterPro" id="IPR005262">
    <property type="entry name" value="MJ1255-like"/>
</dbReference>
<accession>A0A520RUQ9</accession>
<reference evidence="1 2" key="1">
    <citation type="submission" date="2019-02" db="EMBL/GenBank/DDBJ databases">
        <title>Prokaryotic population dynamics and viral predation in marine succession experiment using metagenomics: the confinement effect.</title>
        <authorList>
            <person name="Haro-Moreno J.M."/>
            <person name="Rodriguez-Valera F."/>
            <person name="Lopez-Perez M."/>
        </authorList>
    </citation>
    <scope>NUCLEOTIDE SEQUENCE [LARGE SCALE GENOMIC DNA]</scope>
    <source>
        <strain evidence="1">MED-G158</strain>
    </source>
</reference>